<dbReference type="InterPro" id="IPR007356">
    <property type="entry name" value="tRNA_m1G_MeTrfase_euk"/>
</dbReference>
<sequence length="129" mass="14650">PTDLKKEDIVYLTADTDETIEELQEGKTYVIGGIVDRNRYKHLCLNKAKSLGLKVARLPIDLSNLTKKSAEGKMLQSRKVLTVNQVFDILIGWTEQYQQEAEEEEGGQAGWKKPSWEEALDRGLPGRKF</sequence>
<organism evidence="11 12">
    <name type="scientific">Pseudomicrostroma glucosiphilum</name>
    <dbReference type="NCBI Taxonomy" id="1684307"/>
    <lineage>
        <taxon>Eukaryota</taxon>
        <taxon>Fungi</taxon>
        <taxon>Dikarya</taxon>
        <taxon>Basidiomycota</taxon>
        <taxon>Ustilaginomycotina</taxon>
        <taxon>Exobasidiomycetes</taxon>
        <taxon>Microstromatales</taxon>
        <taxon>Microstromatales incertae sedis</taxon>
        <taxon>Pseudomicrostroma</taxon>
    </lineage>
</organism>
<evidence type="ECO:0000256" key="1">
    <source>
        <dbReference type="ARBA" id="ARBA00012797"/>
    </source>
</evidence>
<feature type="non-terminal residue" evidence="11">
    <location>
        <position position="1"/>
    </location>
</feature>
<dbReference type="GeneID" id="37011576"/>
<evidence type="ECO:0000313" key="11">
    <source>
        <dbReference type="EMBL" id="PWN20613.1"/>
    </source>
</evidence>
<keyword evidence="12" id="KW-1185">Reference proteome</keyword>
<dbReference type="RefSeq" id="XP_025347773.1">
    <property type="nucleotide sequence ID" value="XM_025489842.1"/>
</dbReference>
<dbReference type="GO" id="GO:0002939">
    <property type="term" value="P:tRNA N1-guanine methylation"/>
    <property type="evidence" value="ECO:0007669"/>
    <property type="project" value="TreeGrafter"/>
</dbReference>
<dbReference type="PANTHER" id="PTHR13563">
    <property type="entry name" value="TRNA (GUANINE-9-) METHYLTRANSFERASE"/>
    <property type="match status" value="1"/>
</dbReference>
<evidence type="ECO:0000256" key="4">
    <source>
        <dbReference type="ARBA" id="ARBA00022679"/>
    </source>
</evidence>
<keyword evidence="5" id="KW-0949">S-adenosyl-L-methionine</keyword>
<dbReference type="InterPro" id="IPR038459">
    <property type="entry name" value="MT_TRM10-typ_sf"/>
</dbReference>
<dbReference type="GO" id="GO:0052905">
    <property type="term" value="F:tRNA (guanosine(9)-N1)-methyltransferase activity"/>
    <property type="evidence" value="ECO:0007669"/>
    <property type="project" value="UniProtKB-EC"/>
</dbReference>
<dbReference type="CDD" id="cd18089">
    <property type="entry name" value="SPOUT_Trm10-like"/>
    <property type="match status" value="1"/>
</dbReference>
<dbReference type="EC" id="2.1.1.221" evidence="1"/>
<name>A0A316U8B9_9BASI</name>
<evidence type="ECO:0000256" key="8">
    <source>
        <dbReference type="ARBA" id="ARBA00048434"/>
    </source>
</evidence>
<evidence type="ECO:0000256" key="3">
    <source>
        <dbReference type="ARBA" id="ARBA00022603"/>
    </source>
</evidence>
<gene>
    <name evidence="11" type="ORF">BCV69DRAFT_232565</name>
</gene>
<feature type="region of interest" description="Disordered" evidence="9">
    <location>
        <begin position="100"/>
        <end position="129"/>
    </location>
</feature>
<evidence type="ECO:0000313" key="12">
    <source>
        <dbReference type="Proteomes" id="UP000245942"/>
    </source>
</evidence>
<accession>A0A316U8B9</accession>
<proteinExistence type="predicted"/>
<dbReference type="PANTHER" id="PTHR13563:SF13">
    <property type="entry name" value="TRNA METHYLTRANSFERASE 10 HOMOLOG A"/>
    <property type="match status" value="1"/>
</dbReference>
<dbReference type="EMBL" id="KZ819327">
    <property type="protein sequence ID" value="PWN20613.1"/>
    <property type="molecule type" value="Genomic_DNA"/>
</dbReference>
<evidence type="ECO:0000256" key="5">
    <source>
        <dbReference type="ARBA" id="ARBA00022691"/>
    </source>
</evidence>
<feature type="non-terminal residue" evidence="11">
    <location>
        <position position="129"/>
    </location>
</feature>
<protein>
    <recommendedName>
        <fullName evidence="2">tRNA (guanine(9)-N1)-methyltransferase</fullName>
        <ecNumber evidence="1">2.1.1.221</ecNumber>
    </recommendedName>
    <alternativeName>
        <fullName evidence="7">tRNA methyltransferase 10</fullName>
    </alternativeName>
    <alternativeName>
        <fullName evidence="6">tRNA(m1G9)-methyltransferase</fullName>
    </alternativeName>
</protein>
<dbReference type="AlphaFoldDB" id="A0A316U8B9"/>
<evidence type="ECO:0000256" key="9">
    <source>
        <dbReference type="SAM" id="MobiDB-lite"/>
    </source>
</evidence>
<dbReference type="Gene3D" id="3.40.1280.30">
    <property type="match status" value="1"/>
</dbReference>
<dbReference type="PROSITE" id="PS51675">
    <property type="entry name" value="SAM_MT_TRM10"/>
    <property type="match status" value="1"/>
</dbReference>
<dbReference type="Proteomes" id="UP000245942">
    <property type="component" value="Unassembled WGS sequence"/>
</dbReference>
<dbReference type="STRING" id="1684307.A0A316U8B9"/>
<feature type="domain" description="SAM-dependent MTase TRM10-type" evidence="10">
    <location>
        <begin position="1"/>
        <end position="129"/>
    </location>
</feature>
<dbReference type="GO" id="GO:0000049">
    <property type="term" value="F:tRNA binding"/>
    <property type="evidence" value="ECO:0007669"/>
    <property type="project" value="TreeGrafter"/>
</dbReference>
<comment type="catalytic activity">
    <reaction evidence="8">
        <text>guanosine(9) in tRNA + S-adenosyl-L-methionine = N(1)-methylguanosine(9) in tRNA + S-adenosyl-L-homocysteine + H(+)</text>
        <dbReference type="Rhea" id="RHEA:43156"/>
        <dbReference type="Rhea" id="RHEA-COMP:10367"/>
        <dbReference type="Rhea" id="RHEA-COMP:10368"/>
        <dbReference type="ChEBI" id="CHEBI:15378"/>
        <dbReference type="ChEBI" id="CHEBI:57856"/>
        <dbReference type="ChEBI" id="CHEBI:59789"/>
        <dbReference type="ChEBI" id="CHEBI:73542"/>
        <dbReference type="ChEBI" id="CHEBI:74269"/>
        <dbReference type="EC" id="2.1.1.221"/>
    </reaction>
</comment>
<keyword evidence="4" id="KW-0808">Transferase</keyword>
<dbReference type="GO" id="GO:0005634">
    <property type="term" value="C:nucleus"/>
    <property type="evidence" value="ECO:0007669"/>
    <property type="project" value="TreeGrafter"/>
</dbReference>
<dbReference type="OrthoDB" id="278300at2759"/>
<keyword evidence="3" id="KW-0489">Methyltransferase</keyword>
<reference evidence="11 12" key="1">
    <citation type="journal article" date="2018" name="Mol. Biol. Evol.">
        <title>Broad Genomic Sampling Reveals a Smut Pathogenic Ancestry of the Fungal Clade Ustilaginomycotina.</title>
        <authorList>
            <person name="Kijpornyongpan T."/>
            <person name="Mondo S.J."/>
            <person name="Barry K."/>
            <person name="Sandor L."/>
            <person name="Lee J."/>
            <person name="Lipzen A."/>
            <person name="Pangilinan J."/>
            <person name="LaButti K."/>
            <person name="Hainaut M."/>
            <person name="Henrissat B."/>
            <person name="Grigoriev I.V."/>
            <person name="Spatafora J.W."/>
            <person name="Aime M.C."/>
        </authorList>
    </citation>
    <scope>NUCLEOTIDE SEQUENCE [LARGE SCALE GENOMIC DNA]</scope>
    <source>
        <strain evidence="11 12">MCA 4718</strain>
    </source>
</reference>
<evidence type="ECO:0000256" key="7">
    <source>
        <dbReference type="ARBA" id="ARBA00032166"/>
    </source>
</evidence>
<dbReference type="InterPro" id="IPR028564">
    <property type="entry name" value="MT_TRM10-typ"/>
</dbReference>
<evidence type="ECO:0000259" key="10">
    <source>
        <dbReference type="PROSITE" id="PS51675"/>
    </source>
</evidence>
<evidence type="ECO:0000256" key="6">
    <source>
        <dbReference type="ARBA" id="ARBA00031792"/>
    </source>
</evidence>
<evidence type="ECO:0000256" key="2">
    <source>
        <dbReference type="ARBA" id="ARBA00020451"/>
    </source>
</evidence>